<organism evidence="1 2">
    <name type="scientific">Trema orientale</name>
    <name type="common">Charcoal tree</name>
    <name type="synonym">Celtis orientalis</name>
    <dbReference type="NCBI Taxonomy" id="63057"/>
    <lineage>
        <taxon>Eukaryota</taxon>
        <taxon>Viridiplantae</taxon>
        <taxon>Streptophyta</taxon>
        <taxon>Embryophyta</taxon>
        <taxon>Tracheophyta</taxon>
        <taxon>Spermatophyta</taxon>
        <taxon>Magnoliopsida</taxon>
        <taxon>eudicotyledons</taxon>
        <taxon>Gunneridae</taxon>
        <taxon>Pentapetalae</taxon>
        <taxon>rosids</taxon>
        <taxon>fabids</taxon>
        <taxon>Rosales</taxon>
        <taxon>Cannabaceae</taxon>
        <taxon>Trema</taxon>
    </lineage>
</organism>
<gene>
    <name evidence="1" type="ORF">TorRG33x02_324730</name>
</gene>
<evidence type="ECO:0000313" key="1">
    <source>
        <dbReference type="EMBL" id="PON46882.1"/>
    </source>
</evidence>
<dbReference type="EMBL" id="JXTC01000545">
    <property type="protein sequence ID" value="PON46882.1"/>
    <property type="molecule type" value="Genomic_DNA"/>
</dbReference>
<dbReference type="AlphaFoldDB" id="A0A2P5BDL0"/>
<dbReference type="InParanoid" id="A0A2P5BDL0"/>
<dbReference type="Proteomes" id="UP000237000">
    <property type="component" value="Unassembled WGS sequence"/>
</dbReference>
<reference evidence="2" key="1">
    <citation type="submission" date="2016-06" db="EMBL/GenBank/DDBJ databases">
        <title>Parallel loss of symbiosis genes in relatives of nitrogen-fixing non-legume Parasponia.</title>
        <authorList>
            <person name="Van Velzen R."/>
            <person name="Holmer R."/>
            <person name="Bu F."/>
            <person name="Rutten L."/>
            <person name="Van Zeijl A."/>
            <person name="Liu W."/>
            <person name="Santuari L."/>
            <person name="Cao Q."/>
            <person name="Sharma T."/>
            <person name="Shen D."/>
            <person name="Roswanjaya Y."/>
            <person name="Wardhani T."/>
            <person name="Kalhor M.S."/>
            <person name="Jansen J."/>
            <person name="Van den Hoogen J."/>
            <person name="Gungor B."/>
            <person name="Hartog M."/>
            <person name="Hontelez J."/>
            <person name="Verver J."/>
            <person name="Yang W.-C."/>
            <person name="Schijlen E."/>
            <person name="Repin R."/>
            <person name="Schilthuizen M."/>
            <person name="Schranz E."/>
            <person name="Heidstra R."/>
            <person name="Miyata K."/>
            <person name="Fedorova E."/>
            <person name="Kohlen W."/>
            <person name="Bisseling T."/>
            <person name="Smit S."/>
            <person name="Geurts R."/>
        </authorList>
    </citation>
    <scope>NUCLEOTIDE SEQUENCE [LARGE SCALE GENOMIC DNA]</scope>
    <source>
        <strain evidence="2">cv. RG33-2</strain>
    </source>
</reference>
<comment type="caution">
    <text evidence="1">The sequence shown here is derived from an EMBL/GenBank/DDBJ whole genome shotgun (WGS) entry which is preliminary data.</text>
</comment>
<accession>A0A2P5BDL0</accession>
<keyword evidence="2" id="KW-1185">Reference proteome</keyword>
<name>A0A2P5BDL0_TREOI</name>
<sequence length="55" mass="6071">MAEVEDGVREVFPGDAGVGEERLGQVIDDVSVRDEWAIVSNGALNQLELRTLMRK</sequence>
<protein>
    <submittedName>
        <fullName evidence="1">Uncharacterized protein</fullName>
    </submittedName>
</protein>
<evidence type="ECO:0000313" key="2">
    <source>
        <dbReference type="Proteomes" id="UP000237000"/>
    </source>
</evidence>
<proteinExistence type="predicted"/>